<accession>A0A9W7W0M9</accession>
<dbReference type="OrthoDB" id="110914at2759"/>
<dbReference type="EC" id="3.2.1.89" evidence="3 6"/>
<feature type="signal peptide" evidence="6">
    <location>
        <begin position="1"/>
        <end position="24"/>
    </location>
</feature>
<dbReference type="Gene3D" id="3.20.20.80">
    <property type="entry name" value="Glycosidases"/>
    <property type="match status" value="1"/>
</dbReference>
<keyword evidence="4 6" id="KW-0378">Hydrolase</keyword>
<evidence type="ECO:0000313" key="8">
    <source>
        <dbReference type="Proteomes" id="UP001138500"/>
    </source>
</evidence>
<evidence type="ECO:0000256" key="4">
    <source>
        <dbReference type="ARBA" id="ARBA00022801"/>
    </source>
</evidence>
<dbReference type="InterPro" id="IPR011683">
    <property type="entry name" value="Glyco_hydro_53"/>
</dbReference>
<reference evidence="7 8" key="2">
    <citation type="journal article" date="2021" name="Curr. Genet.">
        <title>Genetic response to nitrogen starvation in the aggressive Eucalyptus foliar pathogen Teratosphaeria destructans.</title>
        <authorList>
            <person name="Havenga M."/>
            <person name="Wingfield B.D."/>
            <person name="Wingfield M.J."/>
            <person name="Dreyer L.L."/>
            <person name="Roets F."/>
            <person name="Aylward J."/>
        </authorList>
    </citation>
    <scope>NUCLEOTIDE SEQUENCE [LARGE SCALE GENOMIC DNA]</scope>
    <source>
        <strain evidence="7">CMW44962</strain>
    </source>
</reference>
<keyword evidence="8" id="KW-1185">Reference proteome</keyword>
<dbReference type="SUPFAM" id="SSF51445">
    <property type="entry name" value="(Trans)glycosidases"/>
    <property type="match status" value="1"/>
</dbReference>
<keyword evidence="5 6" id="KW-0326">Glycosidase</keyword>
<evidence type="ECO:0000256" key="3">
    <source>
        <dbReference type="ARBA" id="ARBA00012556"/>
    </source>
</evidence>
<proteinExistence type="inferred from homology"/>
<comment type="catalytic activity">
    <reaction evidence="1 6">
        <text>The enzyme specifically hydrolyzes (1-&gt;4)-beta-D-galactosidic linkages in type I arabinogalactans.</text>
        <dbReference type="EC" id="3.2.1.89"/>
    </reaction>
</comment>
<dbReference type="GO" id="GO:0031218">
    <property type="term" value="F:arabinogalactan endo-1,4-beta-galactosidase activity"/>
    <property type="evidence" value="ECO:0007669"/>
    <property type="project" value="UniProtKB-EC"/>
</dbReference>
<evidence type="ECO:0000256" key="2">
    <source>
        <dbReference type="ARBA" id="ARBA00010687"/>
    </source>
</evidence>
<dbReference type="Pfam" id="PF07745">
    <property type="entry name" value="Glyco_hydro_53"/>
    <property type="match status" value="1"/>
</dbReference>
<dbReference type="InterPro" id="IPR017853">
    <property type="entry name" value="GH"/>
</dbReference>
<dbReference type="PANTHER" id="PTHR34983:SF1">
    <property type="entry name" value="ARABINOGALACTAN ENDO-BETA-1,4-GALACTANASE A"/>
    <property type="match status" value="1"/>
</dbReference>
<dbReference type="PANTHER" id="PTHR34983">
    <property type="entry name" value="ARABINOGALACTAN ENDO-BETA-1,4-GALACTANASE A"/>
    <property type="match status" value="1"/>
</dbReference>
<comment type="similarity">
    <text evidence="2 6">Belongs to the glycosyl hydrolase 53 family.</text>
</comment>
<keyword evidence="6" id="KW-0732">Signal</keyword>
<evidence type="ECO:0000313" key="7">
    <source>
        <dbReference type="EMBL" id="KAH9825967.1"/>
    </source>
</evidence>
<dbReference type="GO" id="GO:0015926">
    <property type="term" value="F:glucosidase activity"/>
    <property type="evidence" value="ECO:0007669"/>
    <property type="project" value="InterPro"/>
</dbReference>
<evidence type="ECO:0000256" key="5">
    <source>
        <dbReference type="ARBA" id="ARBA00023295"/>
    </source>
</evidence>
<protein>
    <recommendedName>
        <fullName evidence="3 6">Arabinogalactan endo-beta-1,4-galactanase</fullName>
        <ecNumber evidence="3 6">3.2.1.89</ecNumber>
    </recommendedName>
</protein>
<name>A0A9W7W0M9_9PEZI</name>
<reference evidence="7 8" key="1">
    <citation type="journal article" date="2018" name="IMA Fungus">
        <title>IMA Genome-F 10: Nine draft genome sequences of Claviceps purpurea s.lat., including C. arundinis, C. humidiphila, and C. cf. spartinae, pseudomolecules for the pitch canker pathogen Fusarium circinatum, draft genome of Davidsoniella eucalypti, Grosmannia galeiformis, Quambalaria eucalypti, and Teratosphaeria destructans.</title>
        <authorList>
            <person name="Wingfield B.D."/>
            <person name="Liu M."/>
            <person name="Nguyen H.D."/>
            <person name="Lane F.A."/>
            <person name="Morgan S.W."/>
            <person name="De Vos L."/>
            <person name="Wilken P.M."/>
            <person name="Duong T.A."/>
            <person name="Aylward J."/>
            <person name="Coetzee M.P."/>
            <person name="Dadej K."/>
            <person name="De Beer Z.W."/>
            <person name="Findlay W."/>
            <person name="Havenga M."/>
            <person name="Kolarik M."/>
            <person name="Menzies J.G."/>
            <person name="Naidoo K."/>
            <person name="Pochopski O."/>
            <person name="Shoukouhi P."/>
            <person name="Santana Q.C."/>
            <person name="Seifert K.A."/>
            <person name="Soal N."/>
            <person name="Steenkamp E.T."/>
            <person name="Tatham C.T."/>
            <person name="van der Nest M.A."/>
            <person name="Wingfield M.J."/>
        </authorList>
    </citation>
    <scope>NUCLEOTIDE SEQUENCE [LARGE SCALE GENOMIC DNA]</scope>
    <source>
        <strain evidence="7">CMW44962</strain>
    </source>
</reference>
<evidence type="ECO:0000256" key="1">
    <source>
        <dbReference type="ARBA" id="ARBA00001695"/>
    </source>
</evidence>
<dbReference type="AlphaFoldDB" id="A0A9W7W0M9"/>
<comment type="caution">
    <text evidence="7">The sequence shown here is derived from an EMBL/GenBank/DDBJ whole genome shotgun (WGS) entry which is preliminary data.</text>
</comment>
<dbReference type="EMBL" id="RIBY02002056">
    <property type="protein sequence ID" value="KAH9825967.1"/>
    <property type="molecule type" value="Genomic_DNA"/>
</dbReference>
<organism evidence="7 8">
    <name type="scientific">Teratosphaeria destructans</name>
    <dbReference type="NCBI Taxonomy" id="418781"/>
    <lineage>
        <taxon>Eukaryota</taxon>
        <taxon>Fungi</taxon>
        <taxon>Dikarya</taxon>
        <taxon>Ascomycota</taxon>
        <taxon>Pezizomycotina</taxon>
        <taxon>Dothideomycetes</taxon>
        <taxon>Dothideomycetidae</taxon>
        <taxon>Mycosphaerellales</taxon>
        <taxon>Teratosphaeriaceae</taxon>
        <taxon>Teratosphaeria</taxon>
    </lineage>
</organism>
<gene>
    <name evidence="7" type="ORF">Tdes44962_MAKER03891</name>
</gene>
<dbReference type="Proteomes" id="UP001138500">
    <property type="component" value="Unassembled WGS sequence"/>
</dbReference>
<evidence type="ECO:0000256" key="6">
    <source>
        <dbReference type="RuleBase" id="RU361192"/>
    </source>
</evidence>
<feature type="chain" id="PRO_5041012381" description="Arabinogalactan endo-beta-1,4-galactanase" evidence="6">
    <location>
        <begin position="25"/>
        <end position="405"/>
    </location>
</feature>
<dbReference type="GO" id="GO:0045490">
    <property type="term" value="P:pectin catabolic process"/>
    <property type="evidence" value="ECO:0007669"/>
    <property type="project" value="TreeGrafter"/>
</dbReference>
<sequence>MHLSTLTIAAVICVVAATNKSCAASKTSSAKVQQGLSFYKGHDLSSLKILEDGYGPGLGAVFVDTHRGNVSRPLEDILGDAGMNAVRLRQWVNSPPVPYDGGYYESYEQEYTLPLAKRFHQKGYCIQLVLYFSDYWTDPGQQAVPKAWPKTLSGLAATLREYVANVLLAYKKAGIDLCILSLGNEVRYGMMWDFGKADPLVENVSNRTAGFKNFAYLWMSARKGVDDAVAQGVKKPQVMIQIDNGWDLTIQSQWYAALTANNVPESAWDVMGFSFYPFYATGATFAALENSLTTLAQRYGKPIHITETGWPAVCYSTPQSTAPQLSEPNLAVSVQGQIEWTHRVIDILRHLPNNLGQGVWYWETGWLNNTGRGGCQDVILFDTDFSHLPKLVGYTRESVNIFKGV</sequence>